<evidence type="ECO:0008006" key="5">
    <source>
        <dbReference type="Google" id="ProtNLM"/>
    </source>
</evidence>
<dbReference type="Proteomes" id="UP001385951">
    <property type="component" value="Unassembled WGS sequence"/>
</dbReference>
<feature type="transmembrane region" description="Helical" evidence="2">
    <location>
        <begin position="123"/>
        <end position="146"/>
    </location>
</feature>
<keyword evidence="2" id="KW-0472">Membrane</keyword>
<dbReference type="EMBL" id="JASBNA010000003">
    <property type="protein sequence ID" value="KAK7693542.1"/>
    <property type="molecule type" value="Genomic_DNA"/>
</dbReference>
<proteinExistence type="predicted"/>
<keyword evidence="4" id="KW-1185">Reference proteome</keyword>
<reference evidence="3 4" key="1">
    <citation type="submission" date="2022-09" db="EMBL/GenBank/DDBJ databases">
        <authorList>
            <person name="Palmer J.M."/>
        </authorList>
    </citation>
    <scope>NUCLEOTIDE SEQUENCE [LARGE SCALE GENOMIC DNA]</scope>
    <source>
        <strain evidence="3 4">DSM 7382</strain>
    </source>
</reference>
<evidence type="ECO:0000313" key="3">
    <source>
        <dbReference type="EMBL" id="KAK7693542.1"/>
    </source>
</evidence>
<feature type="region of interest" description="Disordered" evidence="1">
    <location>
        <begin position="52"/>
        <end position="98"/>
    </location>
</feature>
<feature type="compositionally biased region" description="Basic and acidic residues" evidence="1">
    <location>
        <begin position="73"/>
        <end position="86"/>
    </location>
</feature>
<keyword evidence="2" id="KW-0812">Transmembrane</keyword>
<organism evidence="3 4">
    <name type="scientific">Cerrena zonata</name>
    <dbReference type="NCBI Taxonomy" id="2478898"/>
    <lineage>
        <taxon>Eukaryota</taxon>
        <taxon>Fungi</taxon>
        <taxon>Dikarya</taxon>
        <taxon>Basidiomycota</taxon>
        <taxon>Agaricomycotina</taxon>
        <taxon>Agaricomycetes</taxon>
        <taxon>Polyporales</taxon>
        <taxon>Cerrenaceae</taxon>
        <taxon>Cerrena</taxon>
    </lineage>
</organism>
<evidence type="ECO:0000256" key="2">
    <source>
        <dbReference type="SAM" id="Phobius"/>
    </source>
</evidence>
<accession>A0AAW0GNT9</accession>
<dbReference type="AlphaFoldDB" id="A0AAW0GNT9"/>
<dbReference type="SUPFAM" id="SSF117070">
    <property type="entry name" value="LEA14-like"/>
    <property type="match status" value="1"/>
</dbReference>
<gene>
    <name evidence="3" type="ORF">QCA50_003111</name>
</gene>
<protein>
    <recommendedName>
        <fullName evidence="5">Late embryogenesis abundant protein LEA-2 subgroup domain-containing protein</fullName>
    </recommendedName>
</protein>
<evidence type="ECO:0000313" key="4">
    <source>
        <dbReference type="Proteomes" id="UP001385951"/>
    </source>
</evidence>
<sequence length="280" mass="31359">MASTLRGTANTLHNNSILSMTSLTPYNNNNQQFQTQQDYNAYNQQQGRYDYHDNPYGGGYTDDPTGQPVSKEQQSERSVFEHDDFSAPRPRGPKTSKALRRWRYEHQGNIWTKGGRGRCFGRFFCCTIMIFVFLLVSIILSLALWIRPPDIEIGGITQATSGSTFQLQSDGVSFNGGINITVNNPNYFSVKFETITADVIYPLNNTRFGGGTLKDLEIKSNQLTEFNFPLPLTTPTPSIPTVPSLMISLLSVLPTRPPICSSSTRSRWISKSSSYLSSRQ</sequence>
<comment type="caution">
    <text evidence="3">The sequence shown here is derived from an EMBL/GenBank/DDBJ whole genome shotgun (WGS) entry which is preliminary data.</text>
</comment>
<keyword evidence="2" id="KW-1133">Transmembrane helix</keyword>
<evidence type="ECO:0000256" key="1">
    <source>
        <dbReference type="SAM" id="MobiDB-lite"/>
    </source>
</evidence>
<name>A0AAW0GNT9_9APHY</name>